<gene>
    <name evidence="1" type="ORF">Zmor_021570</name>
</gene>
<dbReference type="EMBL" id="JALNTZ010000006">
    <property type="protein sequence ID" value="KAJ3649852.1"/>
    <property type="molecule type" value="Genomic_DNA"/>
</dbReference>
<reference evidence="1" key="1">
    <citation type="journal article" date="2023" name="G3 (Bethesda)">
        <title>Whole genome assemblies of Zophobas morio and Tenebrio molitor.</title>
        <authorList>
            <person name="Kaur S."/>
            <person name="Stinson S.A."/>
            <person name="diCenzo G.C."/>
        </authorList>
    </citation>
    <scope>NUCLEOTIDE SEQUENCE</scope>
    <source>
        <strain evidence="1">QUZm001</strain>
    </source>
</reference>
<accession>A0AA38MBJ7</accession>
<organism evidence="1 2">
    <name type="scientific">Zophobas morio</name>
    <dbReference type="NCBI Taxonomy" id="2755281"/>
    <lineage>
        <taxon>Eukaryota</taxon>
        <taxon>Metazoa</taxon>
        <taxon>Ecdysozoa</taxon>
        <taxon>Arthropoda</taxon>
        <taxon>Hexapoda</taxon>
        <taxon>Insecta</taxon>
        <taxon>Pterygota</taxon>
        <taxon>Neoptera</taxon>
        <taxon>Endopterygota</taxon>
        <taxon>Coleoptera</taxon>
        <taxon>Polyphaga</taxon>
        <taxon>Cucujiformia</taxon>
        <taxon>Tenebrionidae</taxon>
        <taxon>Zophobas</taxon>
    </lineage>
</organism>
<protein>
    <submittedName>
        <fullName evidence="1">Uncharacterized protein</fullName>
    </submittedName>
</protein>
<sequence length="99" mass="11768">MRRRGNMFTLGNKHKVLSNYNYRKSFLNLIQAHQYQEVAVSPVKKQCYKYEIKLLINRQIRGRRYHVYFRWQMGVDEDLKQHVGIEVLDGSSSGAKNYG</sequence>
<proteinExistence type="predicted"/>
<evidence type="ECO:0000313" key="2">
    <source>
        <dbReference type="Proteomes" id="UP001168821"/>
    </source>
</evidence>
<dbReference type="Proteomes" id="UP001168821">
    <property type="component" value="Unassembled WGS sequence"/>
</dbReference>
<evidence type="ECO:0000313" key="1">
    <source>
        <dbReference type="EMBL" id="KAJ3649852.1"/>
    </source>
</evidence>
<keyword evidence="2" id="KW-1185">Reference proteome</keyword>
<name>A0AA38MBJ7_9CUCU</name>
<dbReference type="AlphaFoldDB" id="A0AA38MBJ7"/>
<comment type="caution">
    <text evidence="1">The sequence shown here is derived from an EMBL/GenBank/DDBJ whole genome shotgun (WGS) entry which is preliminary data.</text>
</comment>